<dbReference type="EMBL" id="VRTY01000057">
    <property type="protein sequence ID" value="TXK37693.1"/>
    <property type="molecule type" value="Genomic_DNA"/>
</dbReference>
<evidence type="ECO:0000313" key="3">
    <source>
        <dbReference type="EMBL" id="TXK37693.1"/>
    </source>
</evidence>
<dbReference type="RefSeq" id="WP_147922559.1">
    <property type="nucleotide sequence ID" value="NZ_VRTY01000057.1"/>
</dbReference>
<feature type="compositionally biased region" description="Polar residues" evidence="1">
    <location>
        <begin position="355"/>
        <end position="373"/>
    </location>
</feature>
<feature type="domain" description="MobA/VirD2-like nuclease" evidence="2">
    <location>
        <begin position="25"/>
        <end position="151"/>
    </location>
</feature>
<dbReference type="InterPro" id="IPR005094">
    <property type="entry name" value="Endonuclease_MobA/VirD2"/>
</dbReference>
<comment type="caution">
    <text evidence="3">The sequence shown here is derived from an EMBL/GenBank/DDBJ whole genome shotgun (WGS) entry which is preliminary data.</text>
</comment>
<evidence type="ECO:0000259" key="2">
    <source>
        <dbReference type="Pfam" id="PF03432"/>
    </source>
</evidence>
<gene>
    <name evidence="3" type="ORF">FVR03_14925</name>
</gene>
<feature type="region of interest" description="Disordered" evidence="1">
    <location>
        <begin position="355"/>
        <end position="382"/>
    </location>
</feature>
<evidence type="ECO:0000313" key="4">
    <source>
        <dbReference type="Proteomes" id="UP000321926"/>
    </source>
</evidence>
<organism evidence="3 4">
    <name type="scientific">Pontibacter qinzhouensis</name>
    <dbReference type="NCBI Taxonomy" id="2603253"/>
    <lineage>
        <taxon>Bacteria</taxon>
        <taxon>Pseudomonadati</taxon>
        <taxon>Bacteroidota</taxon>
        <taxon>Cytophagia</taxon>
        <taxon>Cytophagales</taxon>
        <taxon>Hymenobacteraceae</taxon>
        <taxon>Pontibacter</taxon>
    </lineage>
</organism>
<proteinExistence type="predicted"/>
<evidence type="ECO:0000256" key="1">
    <source>
        <dbReference type="SAM" id="MobiDB-lite"/>
    </source>
</evidence>
<sequence length="427" mass="48731">MVARIITGKSIRGALHYNEHKVREGQAELIFASRFLQEPEELSFKDKLGRFGRLLEKSPQVKTNTLHISLNFAFGEQLEEERLQVIALRYMDMIGFGEQPYLVYRHHDAAHPHLHIVTTNIRSDGSRIDLHNIGRLRSEPARQALELEYGLVQAERMKKEEALPLEPLQLEKALYGKSETRRSIARIVSTVTRHYNYTSLAELNAVLRHFGVMADRGREGTQMHRNKGLSYSIVNGKGEKQGVPLKASTLPGKPTLAYLEKQFERNELSRRPLQLSLRTGIDKLFHSQPRMSREDFVKRLAREHVHVVFRENSQGITYGVTYIDHRHKAVFNGSELGKAYSAKAITECFSQNAARTEQVGNTRQEVSRQQGTAGTARLAGQHEQEAARLNNSDAPGLLEALLKAEHQNHLPEPLRGKRKKRRRKPRL</sequence>
<dbReference type="OrthoDB" id="915634at2"/>
<feature type="compositionally biased region" description="Basic residues" evidence="1">
    <location>
        <begin position="416"/>
        <end position="427"/>
    </location>
</feature>
<dbReference type="Pfam" id="PF03432">
    <property type="entry name" value="Relaxase"/>
    <property type="match status" value="1"/>
</dbReference>
<dbReference type="AlphaFoldDB" id="A0A5C8JLF4"/>
<feature type="compositionally biased region" description="Basic and acidic residues" evidence="1">
    <location>
        <begin position="404"/>
        <end position="415"/>
    </location>
</feature>
<name>A0A5C8JLF4_9BACT</name>
<keyword evidence="4" id="KW-1185">Reference proteome</keyword>
<feature type="region of interest" description="Disordered" evidence="1">
    <location>
        <begin position="404"/>
        <end position="427"/>
    </location>
</feature>
<reference evidence="3 4" key="1">
    <citation type="submission" date="2019-08" db="EMBL/GenBank/DDBJ databases">
        <authorList>
            <person name="Shi S."/>
        </authorList>
    </citation>
    <scope>NUCLEOTIDE SEQUENCE [LARGE SCALE GENOMIC DNA]</scope>
    <source>
        <strain evidence="3 4">GY10130</strain>
    </source>
</reference>
<accession>A0A5C8JLF4</accession>
<dbReference type="Proteomes" id="UP000321926">
    <property type="component" value="Unassembled WGS sequence"/>
</dbReference>
<protein>
    <submittedName>
        <fullName evidence="3">Relaxase/mobilization nuclease domain-containing protein</fullName>
    </submittedName>
</protein>